<feature type="transmembrane region" description="Helical" evidence="6">
    <location>
        <begin position="329"/>
        <end position="351"/>
    </location>
</feature>
<feature type="transmembrane region" description="Helical" evidence="6">
    <location>
        <begin position="130"/>
        <end position="157"/>
    </location>
</feature>
<dbReference type="AlphaFoldDB" id="A0AAE0WUI5"/>
<sequence>MAAADREKGISAHIDRHDQSIDKEDHDLAVLGYQPELNRNRSVYTILFQVLAITAVPFGEGTALTSAIYGGGQLAYFVGWIVVVVLDECVAVSLSELASKFPTSSGPYYWTYQLLPEGRTRTILSFVTGWVWFIGNVTICLSVNFGTAALLAGTATIYHPDWYASSWQLLLIFYAVCICTFGVCAFGNRILPYVDTVASVWNGITILVVCIALSVVAGAGRHSASCALSHYDKTISGYGNFSFFIGLLPAAYTFAAIGMITSMSEEVANPSVDVPSALSLVVPISGLAGLFFIVPICFTMPALQDILSAPAGQALPYIFHTVMNSPGGGLGLMFLVLGVAAFCCISITTAASRTTWAFARDQALPFSNLWSKLAGDQVPIMALGLLTVVQMLLGLINLGSTSAFTAFASCGVIALACAYAIPIGVSLFGGRRHVSTARWRCPSMIGFILNAISVAWITFQLVLFSMPAALPVTVVSMNYASVVFVGFMVISIIYYVAYGHRVYNGPPESDGL</sequence>
<gene>
    <name evidence="7" type="ORF">LTR78_001954</name>
</gene>
<dbReference type="PIRSF" id="PIRSF006060">
    <property type="entry name" value="AA_transporter"/>
    <property type="match status" value="1"/>
</dbReference>
<feature type="transmembrane region" description="Helical" evidence="6">
    <location>
        <begin position="241"/>
        <end position="260"/>
    </location>
</feature>
<comment type="caution">
    <text evidence="7">The sequence shown here is derived from an EMBL/GenBank/DDBJ whole genome shotgun (WGS) entry which is preliminary data.</text>
</comment>
<name>A0AAE0WUI5_9PEZI</name>
<dbReference type="PANTHER" id="PTHR45649:SF28">
    <property type="entry name" value="TRANSPORTER, PUTATIVE (EUROFUNG)-RELATED"/>
    <property type="match status" value="1"/>
</dbReference>
<organism evidence="7 8">
    <name type="scientific">Recurvomyces mirabilis</name>
    <dbReference type="NCBI Taxonomy" id="574656"/>
    <lineage>
        <taxon>Eukaryota</taxon>
        <taxon>Fungi</taxon>
        <taxon>Dikarya</taxon>
        <taxon>Ascomycota</taxon>
        <taxon>Pezizomycotina</taxon>
        <taxon>Dothideomycetes</taxon>
        <taxon>Dothideomycetidae</taxon>
        <taxon>Mycosphaerellales</taxon>
        <taxon>Teratosphaeriaceae</taxon>
        <taxon>Recurvomyces</taxon>
    </lineage>
</organism>
<dbReference type="PANTHER" id="PTHR45649">
    <property type="entry name" value="AMINO-ACID PERMEASE BAT1"/>
    <property type="match status" value="1"/>
</dbReference>
<evidence type="ECO:0000256" key="3">
    <source>
        <dbReference type="ARBA" id="ARBA00022692"/>
    </source>
</evidence>
<evidence type="ECO:0000256" key="6">
    <source>
        <dbReference type="SAM" id="Phobius"/>
    </source>
</evidence>
<keyword evidence="8" id="KW-1185">Reference proteome</keyword>
<keyword evidence="3 6" id="KW-0812">Transmembrane</keyword>
<feature type="transmembrane region" description="Helical" evidence="6">
    <location>
        <begin position="404"/>
        <end position="429"/>
    </location>
</feature>
<keyword evidence="5 6" id="KW-0472">Membrane</keyword>
<dbReference type="GO" id="GO:0016020">
    <property type="term" value="C:membrane"/>
    <property type="evidence" value="ECO:0007669"/>
    <property type="project" value="UniProtKB-SubCell"/>
</dbReference>
<dbReference type="InterPro" id="IPR002293">
    <property type="entry name" value="AA/rel_permease1"/>
</dbReference>
<feature type="transmembrane region" description="Helical" evidence="6">
    <location>
        <begin position="378"/>
        <end position="398"/>
    </location>
</feature>
<dbReference type="EMBL" id="JAUTXT010000005">
    <property type="protein sequence ID" value="KAK3677859.1"/>
    <property type="molecule type" value="Genomic_DNA"/>
</dbReference>
<feature type="transmembrane region" description="Helical" evidence="6">
    <location>
        <begin position="169"/>
        <end position="188"/>
    </location>
</feature>
<dbReference type="Gene3D" id="1.20.1740.10">
    <property type="entry name" value="Amino acid/polyamine transporter I"/>
    <property type="match status" value="1"/>
</dbReference>
<dbReference type="Proteomes" id="UP001274830">
    <property type="component" value="Unassembled WGS sequence"/>
</dbReference>
<evidence type="ECO:0000256" key="2">
    <source>
        <dbReference type="ARBA" id="ARBA00022448"/>
    </source>
</evidence>
<feature type="transmembrane region" description="Helical" evidence="6">
    <location>
        <begin position="43"/>
        <end position="62"/>
    </location>
</feature>
<reference evidence="7" key="1">
    <citation type="submission" date="2023-07" db="EMBL/GenBank/DDBJ databases">
        <title>Black Yeasts Isolated from many extreme environments.</title>
        <authorList>
            <person name="Coleine C."/>
            <person name="Stajich J.E."/>
            <person name="Selbmann L."/>
        </authorList>
    </citation>
    <scope>NUCLEOTIDE SEQUENCE</scope>
    <source>
        <strain evidence="7">CCFEE 5485</strain>
    </source>
</reference>
<evidence type="ECO:0000256" key="4">
    <source>
        <dbReference type="ARBA" id="ARBA00022989"/>
    </source>
</evidence>
<evidence type="ECO:0000256" key="5">
    <source>
        <dbReference type="ARBA" id="ARBA00023136"/>
    </source>
</evidence>
<feature type="transmembrane region" description="Helical" evidence="6">
    <location>
        <begin position="200"/>
        <end position="220"/>
    </location>
</feature>
<accession>A0AAE0WUI5</accession>
<evidence type="ECO:0000256" key="1">
    <source>
        <dbReference type="ARBA" id="ARBA00004141"/>
    </source>
</evidence>
<comment type="subcellular location">
    <subcellularLocation>
        <location evidence="1">Membrane</location>
        <topology evidence="1">Multi-pass membrane protein</topology>
    </subcellularLocation>
</comment>
<keyword evidence="4 6" id="KW-1133">Transmembrane helix</keyword>
<proteinExistence type="predicted"/>
<dbReference type="Pfam" id="PF13520">
    <property type="entry name" value="AA_permease_2"/>
    <property type="match status" value="1"/>
</dbReference>
<feature type="transmembrane region" description="Helical" evidence="6">
    <location>
        <begin position="479"/>
        <end position="497"/>
    </location>
</feature>
<feature type="transmembrane region" description="Helical" evidence="6">
    <location>
        <begin position="441"/>
        <end position="459"/>
    </location>
</feature>
<feature type="transmembrane region" description="Helical" evidence="6">
    <location>
        <begin position="280"/>
        <end position="299"/>
    </location>
</feature>
<protein>
    <submittedName>
        <fullName evidence="7">Uncharacterized protein</fullName>
    </submittedName>
</protein>
<keyword evidence="2" id="KW-0813">Transport</keyword>
<evidence type="ECO:0000313" key="8">
    <source>
        <dbReference type="Proteomes" id="UP001274830"/>
    </source>
</evidence>
<evidence type="ECO:0000313" key="7">
    <source>
        <dbReference type="EMBL" id="KAK3677859.1"/>
    </source>
</evidence>
<dbReference type="GO" id="GO:0022857">
    <property type="term" value="F:transmembrane transporter activity"/>
    <property type="evidence" value="ECO:0007669"/>
    <property type="project" value="InterPro"/>
</dbReference>